<reference evidence="4" key="1">
    <citation type="submission" date="2019-03" db="EMBL/GenBank/DDBJ databases">
        <title>Lake Tanganyika Metagenome-Assembled Genomes (MAGs).</title>
        <authorList>
            <person name="Tran P."/>
        </authorList>
    </citation>
    <scope>NUCLEOTIDE SEQUENCE</scope>
    <source>
        <strain evidence="4">M_DeepCast_400m_m2_100</strain>
    </source>
</reference>
<dbReference type="PROSITE" id="PS50853">
    <property type="entry name" value="FN3"/>
    <property type="match status" value="1"/>
</dbReference>
<dbReference type="InterPro" id="IPR003961">
    <property type="entry name" value="FN3_dom"/>
</dbReference>
<dbReference type="InterPro" id="IPR012902">
    <property type="entry name" value="N_methyl_site"/>
</dbReference>
<dbReference type="Pfam" id="PF07963">
    <property type="entry name" value="N_methyl"/>
    <property type="match status" value="1"/>
</dbReference>
<dbReference type="InterPro" id="IPR036116">
    <property type="entry name" value="FN3_sf"/>
</dbReference>
<proteinExistence type="predicted"/>
<feature type="region of interest" description="Disordered" evidence="1">
    <location>
        <begin position="713"/>
        <end position="742"/>
    </location>
</feature>
<organism evidence="4 5">
    <name type="scientific">Eiseniibacteriota bacterium</name>
    <dbReference type="NCBI Taxonomy" id="2212470"/>
    <lineage>
        <taxon>Bacteria</taxon>
        <taxon>Candidatus Eiseniibacteriota</taxon>
    </lineage>
</organism>
<dbReference type="AlphaFoldDB" id="A0A937X5W3"/>
<comment type="caution">
    <text evidence="4">The sequence shown here is derived from an EMBL/GenBank/DDBJ whole genome shotgun (WGS) entry which is preliminary data.</text>
</comment>
<dbReference type="Proteomes" id="UP000748308">
    <property type="component" value="Unassembled WGS sequence"/>
</dbReference>
<evidence type="ECO:0000259" key="3">
    <source>
        <dbReference type="PROSITE" id="PS50853"/>
    </source>
</evidence>
<dbReference type="InterPro" id="IPR013783">
    <property type="entry name" value="Ig-like_fold"/>
</dbReference>
<dbReference type="SUPFAM" id="SSF49265">
    <property type="entry name" value="Fibronectin type III"/>
    <property type="match status" value="3"/>
</dbReference>
<dbReference type="InterPro" id="IPR045584">
    <property type="entry name" value="Pilin-like"/>
</dbReference>
<keyword evidence="2" id="KW-1133">Transmembrane helix</keyword>
<feature type="domain" description="Fibronectin type-III" evidence="3">
    <location>
        <begin position="427"/>
        <end position="530"/>
    </location>
</feature>
<name>A0A937X5W3_UNCEI</name>
<sequence length="742" mass="77972">MSTRRVFRQAAGFTLVEVLVVLLVLGIVSVGLYQMLITSRSSYDRQKATLEMQTNARTALEALAADFRHVSYGKDPTQPSIHFAGPDSVTFVADILPEVSGAERISYALSGSGDPDTPNPHDTILMKTVADSAGVLLFREPQSYGIRAGGLSFRYFNGMAVELASPVTHPELIGEIMIEVTAVEPRAHPRLGTYMEETLSATIYPRNLPLTPARSRPSRPQVGALVLPDCASATVPWTRPTTYTDGTPLPLSEISHYTLYVGTDPQELEVNARLARTFTAWTVGGLTGGQVYYFALTCTSTSDVESFYNLATLDLSSPLTPDLPAGAACVPNPHGPGVSLSWNAVTTFTDGSIITTPVQYAVYRDTSPGVVPGEDTRLAIVPSGTTYTDETMADCAGYYFIVTAGACGNEGVPSAELFASRPAPPLCPSALAAAAGEATGTLRVTWAPPTSRQDGTPLSPADIQGYRIHYGTLPQAYDGQVDVPASPGDYTLGGLEACTTYYLNLTCIDACAHEGELCAFNEVSAATREECAPGTPAPVAFLRAEPLADRIALTWTANSSDCDLQAYRLYYGSTAGGPYDGSGALEGASPIILASDAVVYGDSCYASLSGLALCQDYFVVVTAVDGCSPANESPLSPEAALQTPCSSCDADAGCVHYLAPGPSYGDVHLEAYATDGMPLTVTGLRPAWSGGALIEQVWAGHPLAKVWDANGSAGGDGNVGPRPSGTLLDLDDFTIPTSARRG</sequence>
<dbReference type="Gene3D" id="2.60.40.10">
    <property type="entry name" value="Immunoglobulins"/>
    <property type="match status" value="3"/>
</dbReference>
<dbReference type="SUPFAM" id="SSF54523">
    <property type="entry name" value="Pili subunits"/>
    <property type="match status" value="1"/>
</dbReference>
<feature type="non-terminal residue" evidence="4">
    <location>
        <position position="742"/>
    </location>
</feature>
<keyword evidence="2" id="KW-0812">Transmembrane</keyword>
<evidence type="ECO:0000313" key="4">
    <source>
        <dbReference type="EMBL" id="MBM3316433.1"/>
    </source>
</evidence>
<accession>A0A937X5W3</accession>
<dbReference type="PROSITE" id="PS00409">
    <property type="entry name" value="PROKAR_NTER_METHYL"/>
    <property type="match status" value="1"/>
</dbReference>
<dbReference type="SMART" id="SM00060">
    <property type="entry name" value="FN3"/>
    <property type="match status" value="3"/>
</dbReference>
<gene>
    <name evidence="4" type="ORF">FJY75_01135</name>
</gene>
<evidence type="ECO:0000256" key="1">
    <source>
        <dbReference type="SAM" id="MobiDB-lite"/>
    </source>
</evidence>
<keyword evidence="2" id="KW-0472">Membrane</keyword>
<dbReference type="NCBIfam" id="TIGR02532">
    <property type="entry name" value="IV_pilin_GFxxxE"/>
    <property type="match status" value="1"/>
</dbReference>
<evidence type="ECO:0000313" key="5">
    <source>
        <dbReference type="Proteomes" id="UP000748308"/>
    </source>
</evidence>
<protein>
    <submittedName>
        <fullName evidence="4">Prepilin-type N-terminal cleavage/methylation domain-containing protein</fullName>
    </submittedName>
</protein>
<evidence type="ECO:0000256" key="2">
    <source>
        <dbReference type="SAM" id="Phobius"/>
    </source>
</evidence>
<dbReference type="EMBL" id="VGIY01000013">
    <property type="protein sequence ID" value="MBM3316433.1"/>
    <property type="molecule type" value="Genomic_DNA"/>
</dbReference>
<feature type="transmembrane region" description="Helical" evidence="2">
    <location>
        <begin position="12"/>
        <end position="36"/>
    </location>
</feature>